<feature type="region of interest" description="Disordered" evidence="2">
    <location>
        <begin position="42"/>
        <end position="92"/>
    </location>
</feature>
<evidence type="ECO:0000256" key="1">
    <source>
        <dbReference type="SAM" id="Coils"/>
    </source>
</evidence>
<feature type="compositionally biased region" description="Gly residues" evidence="2">
    <location>
        <begin position="1351"/>
        <end position="1361"/>
    </location>
</feature>
<gene>
    <name evidence="3" type="ORF">Vafri_21000</name>
</gene>
<feature type="region of interest" description="Disordered" evidence="2">
    <location>
        <begin position="1348"/>
        <end position="1378"/>
    </location>
</feature>
<feature type="region of interest" description="Disordered" evidence="2">
    <location>
        <begin position="179"/>
        <end position="198"/>
    </location>
</feature>
<feature type="region of interest" description="Disordered" evidence="2">
    <location>
        <begin position="450"/>
        <end position="469"/>
    </location>
</feature>
<feature type="compositionally biased region" description="Gly residues" evidence="2">
    <location>
        <begin position="416"/>
        <end position="427"/>
    </location>
</feature>
<keyword evidence="4" id="KW-1185">Reference proteome</keyword>
<dbReference type="GO" id="GO:0000796">
    <property type="term" value="C:condensin complex"/>
    <property type="evidence" value="ECO:0007669"/>
    <property type="project" value="TreeGrafter"/>
</dbReference>
<dbReference type="GO" id="GO:0007076">
    <property type="term" value="P:mitotic chromosome condensation"/>
    <property type="evidence" value="ECO:0007669"/>
    <property type="project" value="TreeGrafter"/>
</dbReference>
<name>A0A8J4BY51_9CHLO</name>
<feature type="coiled-coil region" evidence="1">
    <location>
        <begin position="636"/>
        <end position="716"/>
    </location>
</feature>
<feature type="compositionally biased region" description="Low complexity" evidence="2">
    <location>
        <begin position="225"/>
        <end position="235"/>
    </location>
</feature>
<feature type="region of interest" description="Disordered" evidence="2">
    <location>
        <begin position="786"/>
        <end position="848"/>
    </location>
</feature>
<sequence length="1528" mass="155299">MRKQSQLADLIAGSGLVSGAARRASQDGLSVPAQPVLYHFGARSGSTSARDQRDRPPLPNVLSSSNNANPPAPSSGGIKTAPGVAWSSNHGPIASTQSTDASFLGGNSSIVNNGAVQTYRSVEVPVDSVSTGAISASIPLPHLSILRSNSLGGADAHDGTPPVPPYLGSGFLPAVGGCSDMGQPPLDAQQPQPLSSLPAQLPGSTLEPGPGIAVGGAAGVGQGQGLPVADPRSGSSGCGAGGAQTSLQTQAQPGWTWYGNPGVCVSVLGGAAAEAGSECKPQVASNGGNGAAEVVGAAGAWQPHVLAGGTEGSSAGGYSGGRNLPSSGGGRNAHSGGRTRAFGGGGGGFNSKQRWVRPSSTTRTSGIHRSSSDSSVRTASDAAGIALAMSVQGAWSAGADSSSGGGAASGSSPRSGGAGDNSGGANGSGSAAAGVRSRRVETLTPGAASAELVVVEEEDSSASEPSGSGGVAVVATAATGNAAATQASASAAVAGPRSHASFAPQVGSGAAAAGYGLPSPYAGPAGAASAAAARGSSLGGTSGATGSVLTTGHVSAPAGIPSSGTQPPLASIGPTNEVMELRRIAMELNGQVARLTAQLRDSELSAAQLQSMAAAAVASEREAAEMDAVRRHMKALKAAEAARDKAEAGRRGAEKRAKAAEEELAATKEKLEVKTKQVAELEAAVAAAQSSLDKQRTAHEEARETLEAQHKAQTRKLYQDMHIERNAQQECASKMQADIAKRNQTILALQADLEAAQASGANKDKQLEELQEAVAKLQANLDHERERGRWMAAAQAEAEAERQKEAGAEEAQVPSPSRSKAPADSADGAPATLTSTGAGAPTPGTPASAAASAAAVPVLRRGVSASSSHFSAGGSGLPVMDEHSRAIRKMQTEVAAIREDYARRLVEMDDVVASCESNMRDGIQGLERMFNVLVSRTAGILAGRLGYFKGIMPGAKVSARPGTPVVAAGGGGRPSTAAAAAAAAASTAVLHMNERLAAENAQLLAELSRWQSGRHAMLRKLNMVVLGTDPLPPAAPPLTHQQKIAQALAAVTGQQPSPPSPPQATAPLTPSAPRIFQYQQNFTGTPPPANTAATAAADTAMTAAREALAAATRDALLAGRKELLPAVMTAEGWGGAAVQGGWDTTATTQQLHGGKVESSVAAAESSLRLRTQLLALQAEVTRSRATGGEVVEKGREREVLEEDHAIALADVRRELAAAKQQISHMQRELERARAGINTDGGRPHAQDTVERERLEDALAAARDDAVRHKQVASAAKRDLEAKERAMEEAQLRYERLEAQCRDARSEAQRQGEGVKRLRLLLAQAKSLLKEQGVSFMEDDPGLDLLLTAGPQGQGGGGGGAKTGKAQRPAGSGTDADGPLFKALDAREREKEMQRLQSEVADLSAQLTAANKELKRTRKAAAAAAEAGAAAEREQRLQLASTIEALANEAEAAKDAARASQKQLQDSKHEGGDLRRQIAELNDKLTRAKLDGEYLRARAAAGKMKPKLTHARALSLSISPAAAAPSSEG</sequence>
<accession>A0A8J4BY51</accession>
<protein>
    <submittedName>
        <fullName evidence="3">Uncharacterized protein</fullName>
    </submittedName>
</protein>
<dbReference type="PANTHER" id="PTHR43941:SF1">
    <property type="entry name" value="STRUCTURAL MAINTENANCE OF CHROMOSOMES PROTEIN 2"/>
    <property type="match status" value="1"/>
</dbReference>
<dbReference type="PANTHER" id="PTHR43941">
    <property type="entry name" value="STRUCTURAL MAINTENANCE OF CHROMOSOMES PROTEIN 2"/>
    <property type="match status" value="1"/>
</dbReference>
<dbReference type="GO" id="GO:0000785">
    <property type="term" value="C:chromatin"/>
    <property type="evidence" value="ECO:0007669"/>
    <property type="project" value="TreeGrafter"/>
</dbReference>
<feature type="region of interest" description="Disordered" evidence="2">
    <location>
        <begin position="311"/>
        <end position="377"/>
    </location>
</feature>
<feature type="region of interest" description="Disordered" evidence="2">
    <location>
        <begin position="396"/>
        <end position="439"/>
    </location>
</feature>
<reference evidence="3" key="1">
    <citation type="journal article" date="2021" name="Proc. Natl. Acad. Sci. U.S.A.">
        <title>Three genomes in the algal genus Volvox reveal the fate of a haploid sex-determining region after a transition to homothallism.</title>
        <authorList>
            <person name="Yamamoto K."/>
            <person name="Hamaji T."/>
            <person name="Kawai-Toyooka H."/>
            <person name="Matsuzaki R."/>
            <person name="Takahashi F."/>
            <person name="Nishimura Y."/>
            <person name="Kawachi M."/>
            <person name="Noguchi H."/>
            <person name="Minakuchi Y."/>
            <person name="Umen J.G."/>
            <person name="Toyoda A."/>
            <person name="Nozaki H."/>
        </authorList>
    </citation>
    <scope>NUCLEOTIDE SEQUENCE</scope>
    <source>
        <strain evidence="3">NIES-3780</strain>
    </source>
</reference>
<evidence type="ECO:0000313" key="4">
    <source>
        <dbReference type="Proteomes" id="UP000747399"/>
    </source>
</evidence>
<dbReference type="Proteomes" id="UP000747399">
    <property type="component" value="Unassembled WGS sequence"/>
</dbReference>
<proteinExistence type="predicted"/>
<keyword evidence="1" id="KW-0175">Coiled coil</keyword>
<dbReference type="EMBL" id="BNCO01000101">
    <property type="protein sequence ID" value="GIL67663.1"/>
    <property type="molecule type" value="Genomic_DNA"/>
</dbReference>
<feature type="compositionally biased region" description="Low complexity" evidence="2">
    <location>
        <begin position="183"/>
        <end position="198"/>
    </location>
</feature>
<feature type="compositionally biased region" description="Polar residues" evidence="2">
    <location>
        <begin position="350"/>
        <end position="368"/>
    </location>
</feature>
<feature type="region of interest" description="Disordered" evidence="2">
    <location>
        <begin position="1453"/>
        <end position="1476"/>
    </location>
</feature>
<feature type="compositionally biased region" description="Low complexity" evidence="2">
    <location>
        <begin position="828"/>
        <end position="848"/>
    </location>
</feature>
<feature type="coiled-coil region" evidence="1">
    <location>
        <begin position="578"/>
        <end position="612"/>
    </location>
</feature>
<evidence type="ECO:0000256" key="2">
    <source>
        <dbReference type="SAM" id="MobiDB-lite"/>
    </source>
</evidence>
<feature type="coiled-coil region" evidence="1">
    <location>
        <begin position="1208"/>
        <end position="1306"/>
    </location>
</feature>
<feature type="compositionally biased region" description="Low complexity" evidence="2">
    <location>
        <begin position="60"/>
        <end position="69"/>
    </location>
</feature>
<evidence type="ECO:0000313" key="3">
    <source>
        <dbReference type="EMBL" id="GIL67663.1"/>
    </source>
</evidence>
<feature type="compositionally biased region" description="Gly residues" evidence="2">
    <location>
        <begin position="311"/>
        <end position="320"/>
    </location>
</feature>
<feature type="compositionally biased region" description="Basic and acidic residues" evidence="2">
    <location>
        <begin position="1464"/>
        <end position="1476"/>
    </location>
</feature>
<organism evidence="3 4">
    <name type="scientific">Volvox africanus</name>
    <dbReference type="NCBI Taxonomy" id="51714"/>
    <lineage>
        <taxon>Eukaryota</taxon>
        <taxon>Viridiplantae</taxon>
        <taxon>Chlorophyta</taxon>
        <taxon>core chlorophytes</taxon>
        <taxon>Chlorophyceae</taxon>
        <taxon>CS clade</taxon>
        <taxon>Chlamydomonadales</taxon>
        <taxon>Volvocaceae</taxon>
        <taxon>Volvox</taxon>
    </lineage>
</organism>
<comment type="caution">
    <text evidence="3">The sequence shown here is derived from an EMBL/GenBank/DDBJ whole genome shotgun (WGS) entry which is preliminary data.</text>
</comment>
<dbReference type="GO" id="GO:0003682">
    <property type="term" value="F:chromatin binding"/>
    <property type="evidence" value="ECO:0007669"/>
    <property type="project" value="TreeGrafter"/>
</dbReference>
<dbReference type="GO" id="GO:0000793">
    <property type="term" value="C:condensed chromosome"/>
    <property type="evidence" value="ECO:0007669"/>
    <property type="project" value="TreeGrafter"/>
</dbReference>
<feature type="region of interest" description="Disordered" evidence="2">
    <location>
        <begin position="223"/>
        <end position="245"/>
    </location>
</feature>